<dbReference type="Pfam" id="PF00126">
    <property type="entry name" value="HTH_1"/>
    <property type="match status" value="1"/>
</dbReference>
<comment type="caution">
    <text evidence="6">The sequence shown here is derived from an EMBL/GenBank/DDBJ whole genome shotgun (WGS) entry which is preliminary data.</text>
</comment>
<evidence type="ECO:0000256" key="1">
    <source>
        <dbReference type="ARBA" id="ARBA00009437"/>
    </source>
</evidence>
<evidence type="ECO:0000313" key="7">
    <source>
        <dbReference type="Proteomes" id="UP000435802"/>
    </source>
</evidence>
<dbReference type="OrthoDB" id="9803735at2"/>
<dbReference type="GO" id="GO:0003700">
    <property type="term" value="F:DNA-binding transcription factor activity"/>
    <property type="evidence" value="ECO:0007669"/>
    <property type="project" value="InterPro"/>
</dbReference>
<dbReference type="GO" id="GO:0000976">
    <property type="term" value="F:transcription cis-regulatory region binding"/>
    <property type="evidence" value="ECO:0007669"/>
    <property type="project" value="TreeGrafter"/>
</dbReference>
<dbReference type="Gene3D" id="3.40.190.290">
    <property type="match status" value="1"/>
</dbReference>
<dbReference type="InterPro" id="IPR036390">
    <property type="entry name" value="WH_DNA-bd_sf"/>
</dbReference>
<dbReference type="Proteomes" id="UP000435802">
    <property type="component" value="Unassembled WGS sequence"/>
</dbReference>
<keyword evidence="2" id="KW-0805">Transcription regulation</keyword>
<dbReference type="InterPro" id="IPR005119">
    <property type="entry name" value="LysR_subst-bd"/>
</dbReference>
<evidence type="ECO:0000313" key="6">
    <source>
        <dbReference type="EMBL" id="MXN46375.1"/>
    </source>
</evidence>
<dbReference type="InterPro" id="IPR017724">
    <property type="entry name" value="Tscrpt_reg_LysR"/>
</dbReference>
<gene>
    <name evidence="6" type="ORF">GR138_14355</name>
</gene>
<organism evidence="6 7">
    <name type="scientific">Shinella kummerowiae</name>
    <dbReference type="NCBI Taxonomy" id="417745"/>
    <lineage>
        <taxon>Bacteria</taxon>
        <taxon>Pseudomonadati</taxon>
        <taxon>Pseudomonadota</taxon>
        <taxon>Alphaproteobacteria</taxon>
        <taxon>Hyphomicrobiales</taxon>
        <taxon>Rhizobiaceae</taxon>
        <taxon>Shinella</taxon>
    </lineage>
</organism>
<sequence length="293" mass="32320">MRYVQLRAFHNVAIHGGFSRAAEALFLTQPAVSDQVRKLEEEYDVLLFNRNKKQVTLTQAGQQLLEITRRMFDVEQQALDLLSESRALRAGKLRIVADAAHHLLHILAAFRRAYPSVQVSINAGNTETVITSLHAYEADIGVLGEIPQSSDFEILKLNSTPIIAFASRGYPLGDQKEVSFAELAKHPLVLRERGSKTRQKLEAMAEQCGVTLTPLIEAEGREAVREIVAAGGGVGFVSSAEFGQDNRLVPIHIKAPEMLMDEAMICLRERSNGKLVSAFFDVARRLSRAEGGS</sequence>
<keyword evidence="7" id="KW-1185">Reference proteome</keyword>
<comment type="similarity">
    <text evidence="1">Belongs to the LysR transcriptional regulatory family.</text>
</comment>
<dbReference type="EMBL" id="WUMK01000005">
    <property type="protein sequence ID" value="MXN46375.1"/>
    <property type="molecule type" value="Genomic_DNA"/>
</dbReference>
<keyword evidence="4" id="KW-0804">Transcription</keyword>
<reference evidence="6 7" key="1">
    <citation type="submission" date="2019-12" db="EMBL/GenBank/DDBJ databases">
        <title>Shinella kummerowiae sp. nov., a symbiotic bacterium isolated from root nodules of the herbal legume Kummerowia stipulacea.</title>
        <authorList>
            <person name="Gao J."/>
        </authorList>
    </citation>
    <scope>NUCLEOTIDE SEQUENCE [LARGE SCALE GENOMIC DNA]</scope>
    <source>
        <strain evidence="6 7">CCBAU 25048</strain>
    </source>
</reference>
<keyword evidence="3" id="KW-0238">DNA-binding</keyword>
<accession>A0A6N8SBC9</accession>
<name>A0A6N8SBC9_9HYPH</name>
<dbReference type="InterPro" id="IPR036388">
    <property type="entry name" value="WH-like_DNA-bd_sf"/>
</dbReference>
<protein>
    <submittedName>
        <fullName evidence="6">LysR family transcriptional regulator</fullName>
    </submittedName>
</protein>
<dbReference type="RefSeq" id="WP_160859915.1">
    <property type="nucleotide sequence ID" value="NZ_JAODWE010000004.1"/>
</dbReference>
<dbReference type="AlphaFoldDB" id="A0A6N8SBC9"/>
<dbReference type="CDD" id="cd05466">
    <property type="entry name" value="PBP2_LTTR_substrate"/>
    <property type="match status" value="1"/>
</dbReference>
<dbReference type="PROSITE" id="PS50931">
    <property type="entry name" value="HTH_LYSR"/>
    <property type="match status" value="1"/>
</dbReference>
<dbReference type="Gene3D" id="1.10.10.10">
    <property type="entry name" value="Winged helix-like DNA-binding domain superfamily/Winged helix DNA-binding domain"/>
    <property type="match status" value="1"/>
</dbReference>
<dbReference type="SUPFAM" id="SSF46785">
    <property type="entry name" value="Winged helix' DNA-binding domain"/>
    <property type="match status" value="1"/>
</dbReference>
<evidence type="ECO:0000256" key="4">
    <source>
        <dbReference type="ARBA" id="ARBA00023163"/>
    </source>
</evidence>
<evidence type="ECO:0000256" key="2">
    <source>
        <dbReference type="ARBA" id="ARBA00023015"/>
    </source>
</evidence>
<dbReference type="PANTHER" id="PTHR30126">
    <property type="entry name" value="HTH-TYPE TRANSCRIPTIONAL REGULATOR"/>
    <property type="match status" value="1"/>
</dbReference>
<dbReference type="NCBIfam" id="TIGR03339">
    <property type="entry name" value="phn_lysR"/>
    <property type="match status" value="1"/>
</dbReference>
<evidence type="ECO:0000256" key="3">
    <source>
        <dbReference type="ARBA" id="ARBA00023125"/>
    </source>
</evidence>
<dbReference type="PRINTS" id="PR00039">
    <property type="entry name" value="HTHLYSR"/>
</dbReference>
<dbReference type="PANTHER" id="PTHR30126:SF94">
    <property type="entry name" value="LYSR FAMILY TRANSCRIPTIONAL REGULATOR"/>
    <property type="match status" value="1"/>
</dbReference>
<evidence type="ECO:0000259" key="5">
    <source>
        <dbReference type="PROSITE" id="PS50931"/>
    </source>
</evidence>
<dbReference type="FunFam" id="1.10.10.10:FF:000001">
    <property type="entry name" value="LysR family transcriptional regulator"/>
    <property type="match status" value="1"/>
</dbReference>
<dbReference type="SUPFAM" id="SSF53850">
    <property type="entry name" value="Periplasmic binding protein-like II"/>
    <property type="match status" value="1"/>
</dbReference>
<dbReference type="InterPro" id="IPR000847">
    <property type="entry name" value="LysR_HTH_N"/>
</dbReference>
<feature type="domain" description="HTH lysR-type" evidence="5">
    <location>
        <begin position="1"/>
        <end position="58"/>
    </location>
</feature>
<dbReference type="Pfam" id="PF03466">
    <property type="entry name" value="LysR_substrate"/>
    <property type="match status" value="1"/>
</dbReference>
<proteinExistence type="inferred from homology"/>